<evidence type="ECO:0000256" key="14">
    <source>
        <dbReference type="SAM" id="MobiDB-lite"/>
    </source>
</evidence>
<keyword evidence="10 13" id="KW-0472">Membrane</keyword>
<keyword evidence="5 13" id="KW-1003">Cell membrane</keyword>
<keyword evidence="11 13" id="KW-1006">Bacterial flagellum protein export</keyword>
<keyword evidence="6 13" id="KW-0812">Transmembrane</keyword>
<evidence type="ECO:0000256" key="12">
    <source>
        <dbReference type="ARBA" id="ARBA00025078"/>
    </source>
</evidence>
<evidence type="ECO:0000313" key="15">
    <source>
        <dbReference type="EMBL" id="XDO96079.1"/>
    </source>
</evidence>
<keyword evidence="15" id="KW-0966">Cell projection</keyword>
<sequence length="359" mass="39614">MAELDDKTEEATPRKLSQAREKGDVPKSQDVSQLATLVGGVAVLMSMGGFFAQRLMNDLLPFIAHPNEFPMDEAGALEVGLQAVRAALPMVATVTTVAALAGACSHLFQSGIMFTPDKLKPDLKKLNPLSAFKRIYGPDGLVQFAKTFVKLVVTAIVAYVTIRPHIPELQNLAWLAPSAMMPLAIKLLKSLIWAVLILLIATAAFDYFFQRIRFAQRMRMSKEEVKEEHKQSDGDPHVKARQRQIRMQQSRRRMMQNVPKATVVVMNPTHYAVALRYEPGETAAPICVAKGVDDIALKIRGVAEEHGVTVIEDPPLARSLYASVEVDDEIPAEHFEAVAKIISFILNKGKKSGQRARPL</sequence>
<feature type="transmembrane region" description="Helical" evidence="13">
    <location>
        <begin position="141"/>
        <end position="162"/>
    </location>
</feature>
<evidence type="ECO:0000256" key="11">
    <source>
        <dbReference type="ARBA" id="ARBA00023225"/>
    </source>
</evidence>
<keyword evidence="15" id="KW-0282">Flagellum</keyword>
<dbReference type="InterPro" id="IPR029025">
    <property type="entry name" value="T3SS_substrate_exporter_C"/>
</dbReference>
<keyword evidence="4 13" id="KW-0813">Transport</keyword>
<gene>
    <name evidence="13 15" type="primary">flhB</name>
    <name evidence="15" type="ORF">ABOZ73_14945</name>
</gene>
<dbReference type="Gene3D" id="3.40.1690.10">
    <property type="entry name" value="secretion proteins EscU"/>
    <property type="match status" value="1"/>
</dbReference>
<dbReference type="GO" id="GO:0009306">
    <property type="term" value="P:protein secretion"/>
    <property type="evidence" value="ECO:0007669"/>
    <property type="project" value="InterPro"/>
</dbReference>
<keyword evidence="8 13" id="KW-0653">Protein transport</keyword>
<organism evidence="15">
    <name type="scientific">Caulobacter sp. 73W</name>
    <dbReference type="NCBI Taxonomy" id="3161137"/>
    <lineage>
        <taxon>Bacteria</taxon>
        <taxon>Pseudomonadati</taxon>
        <taxon>Pseudomonadota</taxon>
        <taxon>Alphaproteobacteria</taxon>
        <taxon>Caulobacterales</taxon>
        <taxon>Caulobacteraceae</taxon>
        <taxon>Caulobacter</taxon>
    </lineage>
</organism>
<dbReference type="RefSeq" id="WP_369058934.1">
    <property type="nucleotide sequence ID" value="NZ_CP158375.1"/>
</dbReference>
<dbReference type="NCBIfam" id="TIGR00328">
    <property type="entry name" value="flhB"/>
    <property type="match status" value="1"/>
</dbReference>
<dbReference type="GO" id="GO:0044780">
    <property type="term" value="P:bacterial-type flagellum assembly"/>
    <property type="evidence" value="ECO:0007669"/>
    <property type="project" value="InterPro"/>
</dbReference>
<evidence type="ECO:0000256" key="6">
    <source>
        <dbReference type="ARBA" id="ARBA00022692"/>
    </source>
</evidence>
<evidence type="ECO:0000256" key="3">
    <source>
        <dbReference type="ARBA" id="ARBA00021622"/>
    </source>
</evidence>
<keyword evidence="9 13" id="KW-1133">Transmembrane helix</keyword>
<dbReference type="InterPro" id="IPR006136">
    <property type="entry name" value="FlhB"/>
</dbReference>
<dbReference type="InterPro" id="IPR006135">
    <property type="entry name" value="T3SS_substrate_exporter"/>
</dbReference>
<evidence type="ECO:0000256" key="13">
    <source>
        <dbReference type="RuleBase" id="RU364091"/>
    </source>
</evidence>
<name>A0AB39KRT5_9CAUL</name>
<comment type="subcellular location">
    <subcellularLocation>
        <location evidence="1">Cell membrane</location>
        <topology evidence="1">Multi-pass membrane protein</topology>
    </subcellularLocation>
</comment>
<dbReference type="PANTHER" id="PTHR30531">
    <property type="entry name" value="FLAGELLAR BIOSYNTHETIC PROTEIN FLHB"/>
    <property type="match status" value="1"/>
</dbReference>
<evidence type="ECO:0000256" key="7">
    <source>
        <dbReference type="ARBA" id="ARBA00022795"/>
    </source>
</evidence>
<dbReference type="EMBL" id="CP158375">
    <property type="protein sequence ID" value="XDO96079.1"/>
    <property type="molecule type" value="Genomic_DNA"/>
</dbReference>
<protein>
    <recommendedName>
        <fullName evidence="3 13">Flagellar biosynthetic protein FlhB</fullName>
    </recommendedName>
</protein>
<dbReference type="SUPFAM" id="SSF160544">
    <property type="entry name" value="EscU C-terminal domain-like"/>
    <property type="match status" value="1"/>
</dbReference>
<feature type="compositionally biased region" description="Basic and acidic residues" evidence="14">
    <location>
        <begin position="9"/>
        <end position="27"/>
    </location>
</feature>
<dbReference type="AlphaFoldDB" id="A0AB39KRT5"/>
<comment type="similarity">
    <text evidence="2 13">Belongs to the type III secretion exporter family.</text>
</comment>
<proteinExistence type="inferred from homology"/>
<evidence type="ECO:0000256" key="2">
    <source>
        <dbReference type="ARBA" id="ARBA00010690"/>
    </source>
</evidence>
<evidence type="ECO:0000256" key="5">
    <source>
        <dbReference type="ARBA" id="ARBA00022475"/>
    </source>
</evidence>
<dbReference type="GO" id="GO:0005886">
    <property type="term" value="C:plasma membrane"/>
    <property type="evidence" value="ECO:0007669"/>
    <property type="project" value="UniProtKB-SubCell"/>
</dbReference>
<evidence type="ECO:0000256" key="1">
    <source>
        <dbReference type="ARBA" id="ARBA00004651"/>
    </source>
</evidence>
<feature type="transmembrane region" description="Helical" evidence="13">
    <location>
        <begin position="34"/>
        <end position="52"/>
    </location>
</feature>
<evidence type="ECO:0000256" key="10">
    <source>
        <dbReference type="ARBA" id="ARBA00023136"/>
    </source>
</evidence>
<accession>A0AB39KRT5</accession>
<keyword evidence="15" id="KW-0969">Cilium</keyword>
<comment type="function">
    <text evidence="12 13">Required for formation of the rod structure in the basal body of the flagellar apparatus. Together with FliI and FliH, may constitute the export apparatus of flagellin.</text>
</comment>
<feature type="transmembrane region" description="Helical" evidence="13">
    <location>
        <begin position="190"/>
        <end position="209"/>
    </location>
</feature>
<keyword evidence="7 13" id="KW-1005">Bacterial flagellum biogenesis</keyword>
<evidence type="ECO:0000256" key="9">
    <source>
        <dbReference type="ARBA" id="ARBA00022989"/>
    </source>
</evidence>
<feature type="region of interest" description="Disordered" evidence="14">
    <location>
        <begin position="1"/>
        <end position="28"/>
    </location>
</feature>
<reference evidence="15" key="1">
    <citation type="submission" date="2024-06" db="EMBL/GenBank/DDBJ databases">
        <title>Caulobacter inopinatus, sp. nov.</title>
        <authorList>
            <person name="Donachie S.P."/>
        </authorList>
    </citation>
    <scope>NUCLEOTIDE SEQUENCE</scope>
    <source>
        <strain evidence="15">73W</strain>
    </source>
</reference>
<dbReference type="Pfam" id="PF01312">
    <property type="entry name" value="Bac_export_2"/>
    <property type="match status" value="1"/>
</dbReference>
<evidence type="ECO:0000256" key="8">
    <source>
        <dbReference type="ARBA" id="ARBA00022927"/>
    </source>
</evidence>
<dbReference type="PANTHER" id="PTHR30531:SF12">
    <property type="entry name" value="FLAGELLAR BIOSYNTHETIC PROTEIN FLHB"/>
    <property type="match status" value="1"/>
</dbReference>
<evidence type="ECO:0000256" key="4">
    <source>
        <dbReference type="ARBA" id="ARBA00022448"/>
    </source>
</evidence>
<dbReference type="PRINTS" id="PR00950">
    <property type="entry name" value="TYPE3IMSPROT"/>
</dbReference>
<comment type="caution">
    <text evidence="13">Lacks conserved residue(s) required for the propagation of feature annotation.</text>
</comment>